<dbReference type="InterPro" id="IPR036872">
    <property type="entry name" value="CH_dom_sf"/>
</dbReference>
<dbReference type="EMBL" id="JAPDFW010000053">
    <property type="protein sequence ID" value="KAJ5078560.1"/>
    <property type="molecule type" value="Genomic_DNA"/>
</dbReference>
<dbReference type="InterPro" id="IPR001715">
    <property type="entry name" value="CH_dom"/>
</dbReference>
<dbReference type="AlphaFoldDB" id="A0A9Q0LWF1"/>
<sequence>MSRTGRTTGPKSQEWVRLQRKIFSRWVKQKLLRTRPEIQVNDIVDDYKDGIVLLNLIEVLSESKFEGKYNQRPKMSVHRIDNLNNALKFAWSKGVDMKVKPSAEQLEKGDQKAALALTWGIMMKFIKIDDGSGGEALNAKDALMMWCKNKTAGYKGVEVTDFKKSFADGLALCAIIHKHRPKLIDFDSLNSSDPIKTLQVAQDAAEKYFALEKYITPDEIRKLDENSMVVYVSEYYYGIAEQRKLDLAARRIKKLINLTKENDRLKAEYNKTAKNFKETLKKVEKILEDRTIDNTMAGAKHRLEQFYEYKANDKNTLIANQLDLESNYNNLAMRLAHHKRPEFKPEQGCSLKDVAQDMLHLEECEQERKVALHAELNRQLKLVNISKQHESRYNKLVDYFKEKQAYLQFREEIDSVPAAQFQLTRLDQYEKENETMINTGVANLKKLSAELKQEKYEYQAHIDEHDKDIDEKFKELDKLSKIKRPILDDHLKREQFIEKVRQMNDEHKDKHEKLVKWFDIKKTYLETKEEINSISTASQQLNVWDSYTTEYNETKSTNLVELKKLGEKTMAQKYQTEYSEYIFNETKYQGKTFGKNQFSDITDRHDDMDKKFQELLDLANAKKLILDDHLKREEFIDKVRQMNDEHKDKHEKLVKWFETKKTYLETKEEINSIPEGSKNLNIFNSYVNEYKNYQEKNLVELKKLGEDTMAQKYSTEYSEYVFNETQYQGKTFGKNQFSDLTDRHDDMDKKFQELLDLANVKKAILDDHLKREEFIEKVRQMNDEHKDKYEKLVKWFEDKKAYLDIREEINSIIEARTQLNLFNIYDNEYKNYQENDLVEFKKLGEDTMAQKYSTELSEYVFNETQYQGKTFGKNQFSDITDRHQDINKKFQELLELANVKKAILDDHMKREEFIANVRRMNNEHQDRHEKLVKWFDIKKTYLEKREEVNSVSEARTQLNLFNIYDNEYTKYKEKILVEFKKLGEDTMAQKYSTELSEYKFQELLDLANTKKAILDDHLKREEFIEKVRQMNDEHKDKHEKLVKWFEIKKAYLEIKEEINSIPDASKYLDIFNSYVNEYNEYKENDLVEFKN</sequence>
<evidence type="ECO:0000259" key="2">
    <source>
        <dbReference type="PROSITE" id="PS50021"/>
    </source>
</evidence>
<dbReference type="Gene3D" id="1.20.58.60">
    <property type="match status" value="4"/>
</dbReference>
<proteinExistence type="predicted"/>
<feature type="coiled-coil region" evidence="1">
    <location>
        <begin position="248"/>
        <end position="286"/>
    </location>
</feature>
<comment type="caution">
    <text evidence="3">The sequence shown here is derived from an EMBL/GenBank/DDBJ whole genome shotgun (WGS) entry which is preliminary data.</text>
</comment>
<dbReference type="OrthoDB" id="10017054at2759"/>
<protein>
    <submittedName>
        <fullName evidence="3">Alpha-actinin-2</fullName>
    </submittedName>
</protein>
<feature type="domain" description="Calponin-homology (CH)" evidence="2">
    <location>
        <begin position="137"/>
        <end position="240"/>
    </location>
</feature>
<organism evidence="3 4">
    <name type="scientific">Anaeramoeba ignava</name>
    <name type="common">Anaerobic marine amoeba</name>
    <dbReference type="NCBI Taxonomy" id="1746090"/>
    <lineage>
        <taxon>Eukaryota</taxon>
        <taxon>Metamonada</taxon>
        <taxon>Anaeramoebidae</taxon>
        <taxon>Anaeramoeba</taxon>
    </lineage>
</organism>
<feature type="domain" description="Calponin-homology (CH)" evidence="2">
    <location>
        <begin position="17"/>
        <end position="126"/>
    </location>
</feature>
<dbReference type="Pfam" id="PF00307">
    <property type="entry name" value="CH"/>
    <property type="match status" value="2"/>
</dbReference>
<dbReference type="PROSITE" id="PS50021">
    <property type="entry name" value="CH"/>
    <property type="match status" value="2"/>
</dbReference>
<evidence type="ECO:0000313" key="3">
    <source>
        <dbReference type="EMBL" id="KAJ5078560.1"/>
    </source>
</evidence>
<keyword evidence="4" id="KW-1185">Reference proteome</keyword>
<dbReference type="Proteomes" id="UP001149090">
    <property type="component" value="Unassembled WGS sequence"/>
</dbReference>
<dbReference type="SUPFAM" id="SSF47576">
    <property type="entry name" value="Calponin-homology domain, CH-domain"/>
    <property type="match status" value="1"/>
</dbReference>
<name>A0A9Q0LWF1_ANAIG</name>
<accession>A0A9Q0LWF1</accession>
<evidence type="ECO:0000313" key="4">
    <source>
        <dbReference type="Proteomes" id="UP001149090"/>
    </source>
</evidence>
<evidence type="ECO:0000256" key="1">
    <source>
        <dbReference type="SAM" id="Coils"/>
    </source>
</evidence>
<dbReference type="SUPFAM" id="SSF46966">
    <property type="entry name" value="Spectrin repeat"/>
    <property type="match status" value="2"/>
</dbReference>
<keyword evidence="1" id="KW-0175">Coiled coil</keyword>
<dbReference type="SMART" id="SM00033">
    <property type="entry name" value="CH"/>
    <property type="match status" value="2"/>
</dbReference>
<dbReference type="PANTHER" id="PTHR11915">
    <property type="entry name" value="SPECTRIN/FILAMIN RELATED CYTOSKELETAL PROTEIN"/>
    <property type="match status" value="1"/>
</dbReference>
<reference evidence="3" key="1">
    <citation type="submission" date="2022-10" db="EMBL/GenBank/DDBJ databases">
        <title>Novel sulphate-reducing endosymbionts in the free-living metamonad Anaeramoeba.</title>
        <authorList>
            <person name="Jerlstrom-Hultqvist J."/>
            <person name="Cepicka I."/>
            <person name="Gallot-Lavallee L."/>
            <person name="Salas-Leiva D."/>
            <person name="Curtis B.A."/>
            <person name="Zahonova K."/>
            <person name="Pipaliya S."/>
            <person name="Dacks J."/>
            <person name="Roger A.J."/>
        </authorList>
    </citation>
    <scope>NUCLEOTIDE SEQUENCE</scope>
    <source>
        <strain evidence="3">BMAN</strain>
    </source>
</reference>
<gene>
    <name evidence="3" type="ORF">M0811_04885</name>
</gene>
<dbReference type="Gene3D" id="1.10.418.10">
    <property type="entry name" value="Calponin-like domain"/>
    <property type="match status" value="2"/>
</dbReference>